<evidence type="ECO:0000313" key="2">
    <source>
        <dbReference type="EMBL" id="MCS0629710.1"/>
    </source>
</evidence>
<organism evidence="2 3">
    <name type="scientific">Telluria mixta</name>
    <dbReference type="NCBI Taxonomy" id="34071"/>
    <lineage>
        <taxon>Bacteria</taxon>
        <taxon>Pseudomonadati</taxon>
        <taxon>Pseudomonadota</taxon>
        <taxon>Betaproteobacteria</taxon>
        <taxon>Burkholderiales</taxon>
        <taxon>Oxalobacteraceae</taxon>
        <taxon>Telluria group</taxon>
        <taxon>Telluria</taxon>
    </lineage>
</organism>
<evidence type="ECO:0000259" key="1">
    <source>
        <dbReference type="PROSITE" id="PS50404"/>
    </source>
</evidence>
<feature type="domain" description="GST N-terminal" evidence="1">
    <location>
        <begin position="1"/>
        <end position="79"/>
    </location>
</feature>
<dbReference type="CDD" id="cd00570">
    <property type="entry name" value="GST_N_family"/>
    <property type="match status" value="1"/>
</dbReference>
<gene>
    <name evidence="2" type="ORF">NX786_10235</name>
</gene>
<dbReference type="SUPFAM" id="SSF52833">
    <property type="entry name" value="Thioredoxin-like"/>
    <property type="match status" value="1"/>
</dbReference>
<dbReference type="RefSeq" id="WP_259448833.1">
    <property type="nucleotide sequence ID" value="NZ_CP119520.1"/>
</dbReference>
<proteinExistence type="predicted"/>
<keyword evidence="3" id="KW-1185">Reference proteome</keyword>
<protein>
    <submittedName>
        <fullName evidence="2">Glutathione S-transferase family protein</fullName>
    </submittedName>
</protein>
<dbReference type="EMBL" id="JANUHC010000003">
    <property type="protein sequence ID" value="MCS0629710.1"/>
    <property type="molecule type" value="Genomic_DNA"/>
</dbReference>
<dbReference type="PANTHER" id="PTHR43969:SF9">
    <property type="entry name" value="GLUTATHIONE S TRANSFERASE D10, ISOFORM A-RELATED"/>
    <property type="match status" value="1"/>
</dbReference>
<dbReference type="Pfam" id="PF13417">
    <property type="entry name" value="GST_N_3"/>
    <property type="match status" value="1"/>
</dbReference>
<evidence type="ECO:0000313" key="3">
    <source>
        <dbReference type="Proteomes" id="UP001165263"/>
    </source>
</evidence>
<dbReference type="Gene3D" id="3.40.30.10">
    <property type="entry name" value="Glutaredoxin"/>
    <property type="match status" value="1"/>
</dbReference>
<dbReference type="InterPro" id="IPR036249">
    <property type="entry name" value="Thioredoxin-like_sf"/>
</dbReference>
<sequence>MQLYHHPFSPSARRVRMAADHLGVALDLVEINLASQDDRRRLEELNANSRVPVLVDGALVLSESCAIMQYLADRTPGQAVYSQDWAARADVNRSTTIPTCWRGSRACGNCRRGS</sequence>
<dbReference type="InterPro" id="IPR004045">
    <property type="entry name" value="Glutathione_S-Trfase_N"/>
</dbReference>
<comment type="caution">
    <text evidence="2">The sequence shown here is derived from an EMBL/GenBank/DDBJ whole genome shotgun (WGS) entry which is preliminary data.</text>
</comment>
<dbReference type="Proteomes" id="UP001165263">
    <property type="component" value="Unassembled WGS sequence"/>
</dbReference>
<accession>A0ABT2BX45</accession>
<dbReference type="PANTHER" id="PTHR43969">
    <property type="entry name" value="GLUTATHIONE S TRANSFERASE D10, ISOFORM A-RELATED"/>
    <property type="match status" value="1"/>
</dbReference>
<name>A0ABT2BX45_9BURK</name>
<dbReference type="PROSITE" id="PS50404">
    <property type="entry name" value="GST_NTER"/>
    <property type="match status" value="1"/>
</dbReference>
<reference evidence="2" key="1">
    <citation type="submission" date="2022-08" db="EMBL/GenBank/DDBJ databases">
        <title>Reclassification of Massilia species as members of the genera Telluria, Duganella, Pseudoduganella, Mokoshia gen. nov. and Zemynaea gen. nov. using orthogonal and non-orthogonal genome-based approaches.</title>
        <authorList>
            <person name="Bowman J.P."/>
        </authorList>
    </citation>
    <scope>NUCLEOTIDE SEQUENCE</scope>
    <source>
        <strain evidence="2">LMG 11547</strain>
    </source>
</reference>